<dbReference type="STRING" id="861299.J421_0383"/>
<evidence type="ECO:0000259" key="23">
    <source>
        <dbReference type="Pfam" id="PF04389"/>
    </source>
</evidence>
<evidence type="ECO:0000256" key="3">
    <source>
        <dbReference type="ARBA" id="ARBA00004555"/>
    </source>
</evidence>
<evidence type="ECO:0000313" key="24">
    <source>
        <dbReference type="EMBL" id="AHG87920.1"/>
    </source>
</evidence>
<evidence type="ECO:0000256" key="18">
    <source>
        <dbReference type="ARBA" id="ARBA00023228"/>
    </source>
</evidence>
<dbReference type="PATRIC" id="fig|861299.3.peg.393"/>
<keyword evidence="10 21" id="KW-0732">Signal</keyword>
<dbReference type="InterPro" id="IPR007484">
    <property type="entry name" value="Peptidase_M28"/>
</dbReference>
<dbReference type="InterPro" id="IPR003137">
    <property type="entry name" value="PA_domain"/>
</dbReference>
<keyword evidence="17" id="KW-0325">Glycoprotein</keyword>
<dbReference type="PANTHER" id="PTHR12053">
    <property type="entry name" value="PROTEASE FAMILY M28 PLASMA GLUTAMATE CARBOXYPEPTIDASE-RELATED"/>
    <property type="match status" value="1"/>
</dbReference>
<dbReference type="PANTHER" id="PTHR12053:SF3">
    <property type="entry name" value="CARBOXYPEPTIDASE Q"/>
    <property type="match status" value="1"/>
</dbReference>
<dbReference type="HOGENOM" id="CLU_033697_1_1_0"/>
<evidence type="ECO:0000256" key="21">
    <source>
        <dbReference type="SAM" id="SignalP"/>
    </source>
</evidence>
<evidence type="ECO:0000259" key="22">
    <source>
        <dbReference type="Pfam" id="PF02225"/>
    </source>
</evidence>
<keyword evidence="13" id="KW-0862">Zinc</keyword>
<dbReference type="AlphaFoldDB" id="W0RC72"/>
<dbReference type="eggNOG" id="COG2234">
    <property type="taxonomic scope" value="Bacteria"/>
</dbReference>
<feature type="domain" description="Peptidase M28" evidence="23">
    <location>
        <begin position="280"/>
        <end position="468"/>
    </location>
</feature>
<evidence type="ECO:0000256" key="12">
    <source>
        <dbReference type="ARBA" id="ARBA00022824"/>
    </source>
</evidence>
<evidence type="ECO:0000256" key="19">
    <source>
        <dbReference type="ARBA" id="ARBA00025833"/>
    </source>
</evidence>
<dbReference type="GO" id="GO:0006508">
    <property type="term" value="P:proteolysis"/>
    <property type="evidence" value="ECO:0007669"/>
    <property type="project" value="UniProtKB-KW"/>
</dbReference>
<evidence type="ECO:0000256" key="17">
    <source>
        <dbReference type="ARBA" id="ARBA00023180"/>
    </source>
</evidence>
<keyword evidence="11" id="KW-0378">Hydrolase</keyword>
<accession>W0RC72</accession>
<evidence type="ECO:0000256" key="9">
    <source>
        <dbReference type="ARBA" id="ARBA00022723"/>
    </source>
</evidence>
<evidence type="ECO:0000256" key="11">
    <source>
        <dbReference type="ARBA" id="ARBA00022801"/>
    </source>
</evidence>
<feature type="signal peptide" evidence="21">
    <location>
        <begin position="1"/>
        <end position="20"/>
    </location>
</feature>
<dbReference type="KEGG" id="gba:J421_0383"/>
<evidence type="ECO:0000256" key="10">
    <source>
        <dbReference type="ARBA" id="ARBA00022729"/>
    </source>
</evidence>
<reference evidence="24 25" key="1">
    <citation type="journal article" date="2014" name="Genome Announc.">
        <title>Genome Sequence and Methylome of Soil Bacterium Gemmatirosa kalamazoonensis KBS708T, a Member of the Rarely Cultivated Gemmatimonadetes Phylum.</title>
        <authorList>
            <person name="Debruyn J.M."/>
            <person name="Radosevich M."/>
            <person name="Wommack K.E."/>
            <person name="Polson S.W."/>
            <person name="Hauser L.J."/>
            <person name="Fawaz M.N."/>
            <person name="Korlach J."/>
            <person name="Tsai Y.C."/>
        </authorList>
    </citation>
    <scope>NUCLEOTIDE SEQUENCE [LARGE SCALE GENOMIC DNA]</scope>
    <source>
        <strain evidence="24 25">KBS708</strain>
    </source>
</reference>
<dbReference type="FunFam" id="3.50.30.30:FF:000009">
    <property type="entry name" value="Carboxypeptidase Q"/>
    <property type="match status" value="1"/>
</dbReference>
<dbReference type="Proteomes" id="UP000019151">
    <property type="component" value="Chromosome"/>
</dbReference>
<dbReference type="GO" id="GO:0004180">
    <property type="term" value="F:carboxypeptidase activity"/>
    <property type="evidence" value="ECO:0007669"/>
    <property type="project" value="UniProtKB-KW"/>
</dbReference>
<dbReference type="Gene3D" id="3.50.30.30">
    <property type="match status" value="1"/>
</dbReference>
<evidence type="ECO:0000256" key="1">
    <source>
        <dbReference type="ARBA" id="ARBA00004240"/>
    </source>
</evidence>
<dbReference type="InterPro" id="IPR046450">
    <property type="entry name" value="PA_dom_sf"/>
</dbReference>
<dbReference type="RefSeq" id="WP_025409472.1">
    <property type="nucleotide sequence ID" value="NZ_CP007128.1"/>
</dbReference>
<keyword evidence="6" id="KW-0964">Secreted</keyword>
<organism evidence="24 25">
    <name type="scientific">Gemmatirosa kalamazoonensis</name>
    <dbReference type="NCBI Taxonomy" id="861299"/>
    <lineage>
        <taxon>Bacteria</taxon>
        <taxon>Pseudomonadati</taxon>
        <taxon>Gemmatimonadota</taxon>
        <taxon>Gemmatimonadia</taxon>
        <taxon>Gemmatimonadales</taxon>
        <taxon>Gemmatimonadaceae</taxon>
        <taxon>Gemmatirosa</taxon>
    </lineage>
</organism>
<keyword evidence="16" id="KW-0865">Zymogen</keyword>
<evidence type="ECO:0000256" key="2">
    <source>
        <dbReference type="ARBA" id="ARBA00004371"/>
    </source>
</evidence>
<evidence type="ECO:0000256" key="6">
    <source>
        <dbReference type="ARBA" id="ARBA00022525"/>
    </source>
</evidence>
<comment type="subunit">
    <text evidence="19">Homodimer. The monomeric form is inactive while the homodimer is active.</text>
</comment>
<dbReference type="Pfam" id="PF02225">
    <property type="entry name" value="PA"/>
    <property type="match status" value="1"/>
</dbReference>
<keyword evidence="7" id="KW-0121">Carboxypeptidase</keyword>
<dbReference type="InParanoid" id="W0RC72"/>
<keyword evidence="14" id="KW-0333">Golgi apparatus</keyword>
<dbReference type="GO" id="GO:0070573">
    <property type="term" value="F:metallodipeptidase activity"/>
    <property type="evidence" value="ECO:0007669"/>
    <property type="project" value="InterPro"/>
</dbReference>
<sequence>MTRSLSIAALTTLAASTLAAQTPNAPARAAQLHVGSDTVAGALPPVTPGPTIAAYQATVDRIVDAAVKDSTAWKRMAELTDTFGPRLAGSDALEKALDWVLARMKDDGLQNVRGEPVMVPHWVRGAESAELVTPTRRKSLTILGLGGTVGTPPNGITAPVVVVSDFDELQRRAADVKGKIVLIDAPFVSYGETVMYRALGASRAAKLGAVAMLLRSVASYSMNTPHTGGLRYDSTVARIPAAAVTVEDAMLMHRMQQRGQPITVTLKLGAHVLPDVPSKNVVGELVGREKPDEIVIVSGHMDSWDVGQGAMDDAGGVAVSWEAVKLLKRLGLTPRRTIRVVGWTNEENGARGGQGYAKAHAAEAAKHVFAMESDNGAFRPLGMGVTASDSAVAILRQVGALLGRMNAAALTLGGGGTDVGPLAQLGVPVGEPEVDGSKYFWFHHTNADTPDKLDPADMAKLVGVIAAYAYVIADLPEPLPRGTPRTSSR</sequence>
<proteinExistence type="predicted"/>
<feature type="domain" description="PA" evidence="22">
    <location>
        <begin position="157"/>
        <end position="249"/>
    </location>
</feature>
<feature type="chain" id="PRO_5004794087" description="Carboxypeptidase Q" evidence="21">
    <location>
        <begin position="21"/>
        <end position="489"/>
    </location>
</feature>
<dbReference type="EMBL" id="CP007128">
    <property type="protein sequence ID" value="AHG87920.1"/>
    <property type="molecule type" value="Genomic_DNA"/>
</dbReference>
<dbReference type="Gene3D" id="3.40.630.10">
    <property type="entry name" value="Zn peptidases"/>
    <property type="match status" value="1"/>
</dbReference>
<dbReference type="GO" id="GO:0043171">
    <property type="term" value="P:peptide catabolic process"/>
    <property type="evidence" value="ECO:0007669"/>
    <property type="project" value="TreeGrafter"/>
</dbReference>
<evidence type="ECO:0000256" key="20">
    <source>
        <dbReference type="ARBA" id="ARBA00033328"/>
    </source>
</evidence>
<dbReference type="GO" id="GO:0046872">
    <property type="term" value="F:metal ion binding"/>
    <property type="evidence" value="ECO:0007669"/>
    <property type="project" value="UniProtKB-KW"/>
</dbReference>
<keyword evidence="8" id="KW-0645">Protease</keyword>
<dbReference type="GO" id="GO:0005764">
    <property type="term" value="C:lysosome"/>
    <property type="evidence" value="ECO:0007669"/>
    <property type="project" value="UniProtKB-SubCell"/>
</dbReference>
<keyword evidence="25" id="KW-1185">Reference proteome</keyword>
<evidence type="ECO:0000256" key="16">
    <source>
        <dbReference type="ARBA" id="ARBA00023145"/>
    </source>
</evidence>
<dbReference type="SUPFAM" id="SSF52025">
    <property type="entry name" value="PA domain"/>
    <property type="match status" value="1"/>
</dbReference>
<evidence type="ECO:0000256" key="8">
    <source>
        <dbReference type="ARBA" id="ARBA00022670"/>
    </source>
</evidence>
<evidence type="ECO:0000256" key="13">
    <source>
        <dbReference type="ARBA" id="ARBA00022833"/>
    </source>
</evidence>
<comment type="subcellular location">
    <subcellularLocation>
        <location evidence="1">Endoplasmic reticulum</location>
    </subcellularLocation>
    <subcellularLocation>
        <location evidence="3">Golgi apparatus</location>
    </subcellularLocation>
    <subcellularLocation>
        <location evidence="2">Lysosome</location>
    </subcellularLocation>
    <subcellularLocation>
        <location evidence="4">Secreted</location>
    </subcellularLocation>
</comment>
<gene>
    <name evidence="24" type="ORF">J421_0383</name>
</gene>
<evidence type="ECO:0000256" key="4">
    <source>
        <dbReference type="ARBA" id="ARBA00004613"/>
    </source>
</evidence>
<dbReference type="SUPFAM" id="SSF53187">
    <property type="entry name" value="Zn-dependent exopeptidases"/>
    <property type="match status" value="1"/>
</dbReference>
<dbReference type="CDD" id="cd03883">
    <property type="entry name" value="M28_Pgcp_like"/>
    <property type="match status" value="1"/>
</dbReference>
<keyword evidence="9" id="KW-0479">Metal-binding</keyword>
<evidence type="ECO:0000256" key="5">
    <source>
        <dbReference type="ARBA" id="ARBA00014116"/>
    </source>
</evidence>
<evidence type="ECO:0000313" key="25">
    <source>
        <dbReference type="Proteomes" id="UP000019151"/>
    </source>
</evidence>
<name>W0RC72_9BACT</name>
<evidence type="ECO:0000256" key="7">
    <source>
        <dbReference type="ARBA" id="ARBA00022645"/>
    </source>
</evidence>
<protein>
    <recommendedName>
        <fullName evidence="5">Carboxypeptidase Q</fullName>
    </recommendedName>
    <alternativeName>
        <fullName evidence="20">Plasma glutamate carboxypeptidase</fullName>
    </alternativeName>
</protein>
<keyword evidence="12" id="KW-0256">Endoplasmic reticulum</keyword>
<dbReference type="Pfam" id="PF04389">
    <property type="entry name" value="Peptidase_M28"/>
    <property type="match status" value="1"/>
</dbReference>
<evidence type="ECO:0000256" key="15">
    <source>
        <dbReference type="ARBA" id="ARBA00023049"/>
    </source>
</evidence>
<dbReference type="GO" id="GO:0005615">
    <property type="term" value="C:extracellular space"/>
    <property type="evidence" value="ECO:0007669"/>
    <property type="project" value="TreeGrafter"/>
</dbReference>
<evidence type="ECO:0000256" key="14">
    <source>
        <dbReference type="ARBA" id="ARBA00023034"/>
    </source>
</evidence>
<dbReference type="InterPro" id="IPR039866">
    <property type="entry name" value="CPQ"/>
</dbReference>
<dbReference type="OrthoDB" id="9769665at2"/>
<keyword evidence="18" id="KW-0458">Lysosome</keyword>
<keyword evidence="15" id="KW-0482">Metalloprotease</keyword>